<evidence type="ECO:0000313" key="2">
    <source>
        <dbReference type="EMBL" id="AYV87099.1"/>
    </source>
</evidence>
<evidence type="ECO:0000256" key="1">
    <source>
        <dbReference type="SAM" id="MobiDB-lite"/>
    </source>
</evidence>
<organism evidence="2">
    <name type="scientific">Sylvanvirus sp</name>
    <dbReference type="NCBI Taxonomy" id="2487774"/>
    <lineage>
        <taxon>Viruses</taxon>
    </lineage>
</organism>
<protein>
    <submittedName>
        <fullName evidence="2">Uncharacterized protein</fullName>
    </submittedName>
</protein>
<reference evidence="2" key="1">
    <citation type="submission" date="2018-10" db="EMBL/GenBank/DDBJ databases">
        <title>Hidden diversity of soil giant viruses.</title>
        <authorList>
            <person name="Schulz F."/>
            <person name="Alteio L."/>
            <person name="Goudeau D."/>
            <person name="Ryan E.M."/>
            <person name="Malmstrom R.R."/>
            <person name="Blanchard J."/>
            <person name="Woyke T."/>
        </authorList>
    </citation>
    <scope>NUCLEOTIDE SEQUENCE</scope>
    <source>
        <strain evidence="2">SYV1</strain>
    </source>
</reference>
<proteinExistence type="predicted"/>
<gene>
    <name evidence="2" type="ORF">Sylvanvirus25_1</name>
</gene>
<dbReference type="EMBL" id="MK072531">
    <property type="protein sequence ID" value="AYV87099.1"/>
    <property type="molecule type" value="Genomic_DNA"/>
</dbReference>
<feature type="non-terminal residue" evidence="2">
    <location>
        <position position="29"/>
    </location>
</feature>
<sequence length="29" mass="3337">MTSVQTKKRKNEDGGTTTRPDVALRYARR</sequence>
<name>A0A3G5AM54_9VIRU</name>
<accession>A0A3G5AM54</accession>
<feature type="region of interest" description="Disordered" evidence="1">
    <location>
        <begin position="1"/>
        <end position="29"/>
    </location>
</feature>